<dbReference type="EMBL" id="AP029264">
    <property type="protein sequence ID" value="BFF93431.1"/>
    <property type="molecule type" value="Genomic_DNA"/>
</dbReference>
<dbReference type="AlphaFoldDB" id="A0AAU9FCH0"/>
<proteinExistence type="predicted"/>
<name>A0AAU9FCH0_DROMD</name>
<sequence length="83" mass="9960">MTDFSMNDILRSFRKMRMNKSTGQGGHHQYHHTQQQPPHHPQNIQAYQHNYPVQQSKDLKKIIKIIKKNLIKEKITRQMKILV</sequence>
<feature type="region of interest" description="Disordered" evidence="1">
    <location>
        <begin position="19"/>
        <end position="48"/>
    </location>
</feature>
<gene>
    <name evidence="2" type="ORF">DMAD_11289</name>
</gene>
<dbReference type="Proteomes" id="UP001500889">
    <property type="component" value="Chromosome U"/>
</dbReference>
<evidence type="ECO:0000313" key="2">
    <source>
        <dbReference type="EMBL" id="BFF93431.1"/>
    </source>
</evidence>
<evidence type="ECO:0000313" key="3">
    <source>
        <dbReference type="Proteomes" id="UP001500889"/>
    </source>
</evidence>
<accession>A0AAU9FCH0</accession>
<keyword evidence="3" id="KW-1185">Reference proteome</keyword>
<organism evidence="2 3">
    <name type="scientific">Drosophila madeirensis</name>
    <name type="common">Fruit fly</name>
    <dbReference type="NCBI Taxonomy" id="30013"/>
    <lineage>
        <taxon>Eukaryota</taxon>
        <taxon>Metazoa</taxon>
        <taxon>Ecdysozoa</taxon>
        <taxon>Arthropoda</taxon>
        <taxon>Hexapoda</taxon>
        <taxon>Insecta</taxon>
        <taxon>Pterygota</taxon>
        <taxon>Neoptera</taxon>
        <taxon>Endopterygota</taxon>
        <taxon>Diptera</taxon>
        <taxon>Brachycera</taxon>
        <taxon>Muscomorpha</taxon>
        <taxon>Ephydroidea</taxon>
        <taxon>Drosophilidae</taxon>
        <taxon>Drosophila</taxon>
        <taxon>Sophophora</taxon>
    </lineage>
</organism>
<reference evidence="2 3" key="1">
    <citation type="submission" date="2024-02" db="EMBL/GenBank/DDBJ databases">
        <title>A chromosome-level genome assembly of Drosophila madeirensis, a fruit fly species endemic to Madeira island.</title>
        <authorList>
            <person name="Tomihara K."/>
            <person name="Llopart A."/>
            <person name="Yamamoto D."/>
        </authorList>
    </citation>
    <scope>NUCLEOTIDE SEQUENCE [LARGE SCALE GENOMIC DNA]</scope>
    <source>
        <strain evidence="2 3">RF1</strain>
    </source>
</reference>
<evidence type="ECO:0000256" key="1">
    <source>
        <dbReference type="SAM" id="MobiDB-lite"/>
    </source>
</evidence>
<protein>
    <submittedName>
        <fullName evidence="2">Uncharacterized protein</fullName>
    </submittedName>
</protein>